<dbReference type="InterPro" id="IPR003615">
    <property type="entry name" value="HNH_nuc"/>
</dbReference>
<dbReference type="Pfam" id="PF13391">
    <property type="entry name" value="HNH_2"/>
    <property type="match status" value="1"/>
</dbReference>
<feature type="domain" description="HNH nuclease" evidence="2">
    <location>
        <begin position="262"/>
        <end position="343"/>
    </location>
</feature>
<evidence type="ECO:0000313" key="3">
    <source>
        <dbReference type="EMBL" id="KAG5994374.1"/>
    </source>
</evidence>
<dbReference type="EMBL" id="SRPW01002238">
    <property type="protein sequence ID" value="KAG5994374.1"/>
    <property type="molecule type" value="Genomic_DNA"/>
</dbReference>
<gene>
    <name evidence="3" type="ORF">E4U43_003244</name>
</gene>
<comment type="caution">
    <text evidence="3">The sequence shown here is derived from an EMBL/GenBank/DDBJ whole genome shotgun (WGS) entry which is preliminary data.</text>
</comment>
<dbReference type="AlphaFoldDB" id="A0A9P7SVI5"/>
<evidence type="ECO:0000256" key="1">
    <source>
        <dbReference type="SAM" id="MobiDB-lite"/>
    </source>
</evidence>
<feature type="compositionally biased region" description="Low complexity" evidence="1">
    <location>
        <begin position="193"/>
        <end position="210"/>
    </location>
</feature>
<accession>A0A9P7SVI5</accession>
<proteinExistence type="predicted"/>
<protein>
    <recommendedName>
        <fullName evidence="2">HNH nuclease domain-containing protein</fullName>
    </recommendedName>
</protein>
<feature type="compositionally biased region" description="Polar residues" evidence="1">
    <location>
        <begin position="410"/>
        <end position="437"/>
    </location>
</feature>
<feature type="region of interest" description="Disordered" evidence="1">
    <location>
        <begin position="167"/>
        <end position="221"/>
    </location>
</feature>
<evidence type="ECO:0000313" key="4">
    <source>
        <dbReference type="Proteomes" id="UP000748025"/>
    </source>
</evidence>
<feature type="compositionally biased region" description="Basic and acidic residues" evidence="1">
    <location>
        <begin position="482"/>
        <end position="496"/>
    </location>
</feature>
<reference evidence="3" key="1">
    <citation type="journal article" date="2020" name="bioRxiv">
        <title>Whole genome comparisons of ergot fungi reveals the divergence and evolution of species within the genus Claviceps are the result of varying mechanisms driving genome evolution and host range expansion.</title>
        <authorList>
            <person name="Wyka S.A."/>
            <person name="Mondo S.J."/>
            <person name="Liu M."/>
            <person name="Dettman J."/>
            <person name="Nalam V."/>
            <person name="Broders K.D."/>
        </authorList>
    </citation>
    <scope>NUCLEOTIDE SEQUENCE</scope>
    <source>
        <strain evidence="3">CCC 602</strain>
    </source>
</reference>
<feature type="region of interest" description="Disordered" evidence="1">
    <location>
        <begin position="410"/>
        <end position="503"/>
    </location>
</feature>
<evidence type="ECO:0000259" key="2">
    <source>
        <dbReference type="Pfam" id="PF13391"/>
    </source>
</evidence>
<dbReference type="OrthoDB" id="2142759at2759"/>
<feature type="compositionally biased region" description="Polar residues" evidence="1">
    <location>
        <begin position="458"/>
        <end position="479"/>
    </location>
</feature>
<keyword evidence="4" id="KW-1185">Reference proteome</keyword>
<feature type="compositionally biased region" description="Basic and acidic residues" evidence="1">
    <location>
        <begin position="439"/>
        <end position="451"/>
    </location>
</feature>
<organism evidence="3 4">
    <name type="scientific">Claviceps pusilla</name>
    <dbReference type="NCBI Taxonomy" id="123648"/>
    <lineage>
        <taxon>Eukaryota</taxon>
        <taxon>Fungi</taxon>
        <taxon>Dikarya</taxon>
        <taxon>Ascomycota</taxon>
        <taxon>Pezizomycotina</taxon>
        <taxon>Sordariomycetes</taxon>
        <taxon>Hypocreomycetidae</taxon>
        <taxon>Hypocreales</taxon>
        <taxon>Clavicipitaceae</taxon>
        <taxon>Claviceps</taxon>
    </lineage>
</organism>
<name>A0A9P7SVI5_9HYPO</name>
<sequence length="566" mass="62297">MANAAITPRLRTLGWNVHVLCGPERDQFAGLFHPPGSNSLTYRDIVNELRLCFDIPVDSGVENEDTANSWHDIAFGYELVTTSSSLQPVEGDTSLNPTTSKQFLSGQDLCAFICIPACDHSSDHQQPNGIRLHAVRHTECEIGHSEPISVHLQQGCAKHLPNPLLRRDERYLPPGKASSDPHFAHLPYRKTIRPASGSRSPSKRSASGSATPSHESRSFSEAGAGEDVANMVAPPAVQIPIEQARRIMAAFRTACLASSARCAVSGKGRPWYTIPAVGPGIQACHIVPQQHYNVYPVPSYYGESQHDPQRLHEAWTRTWSGDNGLALFSHFHDFFDNRLFSIHPETLKIRVFVPYDVLLEYHGSIAKLPHCVDRNALRHHYDMCCIENMAAKRLLSDAYFPGTSSRSGISGPISQFESECPTPSLTGPSNIASSSSKDGPGDPEKRPRQGPDELADSIDQSPKQIELSTSVDSVISGSYSPPKDRLPNRTQKEECRGRKRRRISSGDNAAFYHDRGDRSVGASHSGYITPANHESFLAHVNSKLEKTVTPESNSFFDYQLGNVGLY</sequence>
<dbReference type="Proteomes" id="UP000748025">
    <property type="component" value="Unassembled WGS sequence"/>
</dbReference>